<dbReference type="PANTHER" id="PTHR47501">
    <property type="entry name" value="TRANSPOSASE-RELATED"/>
    <property type="match status" value="1"/>
</dbReference>
<dbReference type="VEuPathDB" id="FungiDB:PGTG_12140"/>
<evidence type="ECO:0000313" key="3">
    <source>
        <dbReference type="Proteomes" id="UP000008783"/>
    </source>
</evidence>
<evidence type="ECO:0000313" key="2">
    <source>
        <dbReference type="EMBL" id="EFP86184.1"/>
    </source>
</evidence>
<dbReference type="InParanoid" id="E3KPF9"/>
<dbReference type="GO" id="GO:0006357">
    <property type="term" value="P:regulation of transcription by RNA polymerase II"/>
    <property type="evidence" value="ECO:0000318"/>
    <property type="project" value="GO_Central"/>
</dbReference>
<feature type="region of interest" description="Disordered" evidence="1">
    <location>
        <begin position="72"/>
        <end position="103"/>
    </location>
</feature>
<keyword evidence="3" id="KW-1185">Reference proteome</keyword>
<reference evidence="3" key="2">
    <citation type="journal article" date="2011" name="Proc. Natl. Acad. Sci. U.S.A.">
        <title>Obligate biotrophy features unraveled by the genomic analysis of rust fungi.</title>
        <authorList>
            <person name="Duplessis S."/>
            <person name="Cuomo C.A."/>
            <person name="Lin Y.-C."/>
            <person name="Aerts A."/>
            <person name="Tisserant E."/>
            <person name="Veneault-Fourrey C."/>
            <person name="Joly D.L."/>
            <person name="Hacquard S."/>
            <person name="Amselem J."/>
            <person name="Cantarel B.L."/>
            <person name="Chiu R."/>
            <person name="Coutinho P.M."/>
            <person name="Feau N."/>
            <person name="Field M."/>
            <person name="Frey P."/>
            <person name="Gelhaye E."/>
            <person name="Goldberg J."/>
            <person name="Grabherr M.G."/>
            <person name="Kodira C.D."/>
            <person name="Kohler A."/>
            <person name="Kuees U."/>
            <person name="Lindquist E.A."/>
            <person name="Lucas S.M."/>
            <person name="Mago R."/>
            <person name="Mauceli E."/>
            <person name="Morin E."/>
            <person name="Murat C."/>
            <person name="Pangilinan J.L."/>
            <person name="Park R."/>
            <person name="Pearson M."/>
            <person name="Quesneville H."/>
            <person name="Rouhier N."/>
            <person name="Sakthikumar S."/>
            <person name="Salamov A.A."/>
            <person name="Schmutz J."/>
            <person name="Selles B."/>
            <person name="Shapiro H."/>
            <person name="Tanguay P."/>
            <person name="Tuskan G.A."/>
            <person name="Henrissat B."/>
            <person name="Van de Peer Y."/>
            <person name="Rouze P."/>
            <person name="Ellis J.G."/>
            <person name="Dodds P.N."/>
            <person name="Schein J.E."/>
            <person name="Zhong S."/>
            <person name="Hamelin R.C."/>
            <person name="Grigoriev I.V."/>
            <person name="Szabo L.J."/>
            <person name="Martin F."/>
        </authorList>
    </citation>
    <scope>NUCLEOTIDE SEQUENCE [LARGE SCALE GENOMIC DNA]</scope>
    <source>
        <strain evidence="3">CRL 75-36-700-3 / race SCCL</strain>
    </source>
</reference>
<dbReference type="OMA" id="CHKIAFI"/>
<dbReference type="RefSeq" id="XP_003330603.1">
    <property type="nucleotide sequence ID" value="XM_003330555.1"/>
</dbReference>
<feature type="compositionally biased region" description="Acidic residues" evidence="1">
    <location>
        <begin position="88"/>
        <end position="103"/>
    </location>
</feature>
<accession>E3KPF9</accession>
<evidence type="ECO:0008006" key="4">
    <source>
        <dbReference type="Google" id="ProtNLM"/>
    </source>
</evidence>
<dbReference type="PANTHER" id="PTHR47501:SF5">
    <property type="entry name" value="HAT C-TERMINAL DIMERISATION DOMAIN-CONTAINING PROTEIN"/>
    <property type="match status" value="1"/>
</dbReference>
<dbReference type="Proteomes" id="UP000008783">
    <property type="component" value="Unassembled WGS sequence"/>
</dbReference>
<dbReference type="SUPFAM" id="SSF53098">
    <property type="entry name" value="Ribonuclease H-like"/>
    <property type="match status" value="1"/>
</dbReference>
<dbReference type="GO" id="GO:0005634">
    <property type="term" value="C:nucleus"/>
    <property type="evidence" value="ECO:0000318"/>
    <property type="project" value="GO_Central"/>
</dbReference>
<evidence type="ECO:0000256" key="1">
    <source>
        <dbReference type="SAM" id="MobiDB-lite"/>
    </source>
</evidence>
<dbReference type="GeneID" id="10540193"/>
<organism evidence="2 3">
    <name type="scientific">Puccinia graminis f. sp. tritici (strain CRL 75-36-700-3 / race SCCL)</name>
    <name type="common">Black stem rust fungus</name>
    <dbReference type="NCBI Taxonomy" id="418459"/>
    <lineage>
        <taxon>Eukaryota</taxon>
        <taxon>Fungi</taxon>
        <taxon>Dikarya</taxon>
        <taxon>Basidiomycota</taxon>
        <taxon>Pucciniomycotina</taxon>
        <taxon>Pucciniomycetes</taxon>
        <taxon>Pucciniales</taxon>
        <taxon>Pucciniaceae</taxon>
        <taxon>Puccinia</taxon>
    </lineage>
</organism>
<dbReference type="OrthoDB" id="2500331at2759"/>
<reference key="1">
    <citation type="submission" date="2007-01" db="EMBL/GenBank/DDBJ databases">
        <title>The Genome Sequence of Puccinia graminis f. sp. tritici Strain CRL 75-36-700-3.</title>
        <authorList>
            <consortium name="The Broad Institute Genome Sequencing Platform"/>
            <person name="Birren B."/>
            <person name="Lander E."/>
            <person name="Galagan J."/>
            <person name="Nusbaum C."/>
            <person name="Devon K."/>
            <person name="Cuomo C."/>
            <person name="Jaffe D."/>
            <person name="Butler J."/>
            <person name="Alvarez P."/>
            <person name="Gnerre S."/>
            <person name="Grabherr M."/>
            <person name="Mauceli E."/>
            <person name="Brockman W."/>
            <person name="Young S."/>
            <person name="LaButti K."/>
            <person name="Sykes S."/>
            <person name="DeCaprio D."/>
            <person name="Crawford M."/>
            <person name="Koehrsen M."/>
            <person name="Engels R."/>
            <person name="Montgomery P."/>
            <person name="Pearson M."/>
            <person name="Howarth C."/>
            <person name="Larson L."/>
            <person name="White J."/>
            <person name="Zeng Q."/>
            <person name="Kodira C."/>
            <person name="Yandava C."/>
            <person name="Alvarado L."/>
            <person name="O'Leary S."/>
            <person name="Szabo L."/>
            <person name="Dean R."/>
            <person name="Schein J."/>
        </authorList>
    </citation>
    <scope>NUCLEOTIDE SEQUENCE</scope>
    <source>
        <strain>CRL 75-36-700-3</strain>
    </source>
</reference>
<dbReference type="AlphaFoldDB" id="E3KPF9"/>
<dbReference type="InterPro" id="IPR012337">
    <property type="entry name" value="RNaseH-like_sf"/>
</dbReference>
<proteinExistence type="predicted"/>
<dbReference type="KEGG" id="pgr:PGTG_12140"/>
<protein>
    <recommendedName>
        <fullName evidence="4">hAT-like transposase RNase-H fold domain-containing protein</fullName>
    </recommendedName>
</protein>
<dbReference type="HOGENOM" id="CLU_009635_1_0_1"/>
<sequence>MAVEVDRLLKKDVNHNKDISIAKNHIRCFCHKLALILNADLKAILVPQSDQIPTSTVLVFFPGLCAITKESSESGQVDPMANPFDQDGFVDDSDSDNSENEGPEIMEANVIKKVLKKVDYVIQQITSSSAKRAEFNTWAKKLDYSGPTLIAGYGIRWNIKFESRKCGYIARNVINKLIENERDRQEHEGGKNHFNKYEMTQSDWEIVNKLNDIISEFYYVTKKMEGDIPSASMFLAKY</sequence>
<name>E3KPF9_PUCGT</name>
<gene>
    <name evidence="2" type="ORF">PGTG_12140</name>
</gene>
<dbReference type="EMBL" id="DS178298">
    <property type="protein sequence ID" value="EFP86184.1"/>
    <property type="molecule type" value="Genomic_DNA"/>
</dbReference>